<evidence type="ECO:0000256" key="1">
    <source>
        <dbReference type="SAM" id="Phobius"/>
    </source>
</evidence>
<proteinExistence type="predicted"/>
<dbReference type="InParanoid" id="A0A061FF64"/>
<keyword evidence="1" id="KW-0472">Membrane</keyword>
<dbReference type="HOGENOM" id="CLU_3161005_0_0_1"/>
<dbReference type="EMBL" id="CM001886">
    <property type="protein sequence ID" value="EOY15553.1"/>
    <property type="molecule type" value="Genomic_DNA"/>
</dbReference>
<sequence length="48" mass="5668">MPCVNLWFDYLSTYKLGKIKRHIVACLVLFCYLCICIYQGNFSVQYVP</sequence>
<dbReference type="AlphaFoldDB" id="A0A061FF64"/>
<keyword evidence="1" id="KW-1133">Transmembrane helix</keyword>
<keyword evidence="1" id="KW-0812">Transmembrane</keyword>
<evidence type="ECO:0000313" key="3">
    <source>
        <dbReference type="Proteomes" id="UP000026915"/>
    </source>
</evidence>
<organism evidence="2 3">
    <name type="scientific">Theobroma cacao</name>
    <name type="common">Cacao</name>
    <name type="synonym">Cocoa</name>
    <dbReference type="NCBI Taxonomy" id="3641"/>
    <lineage>
        <taxon>Eukaryota</taxon>
        <taxon>Viridiplantae</taxon>
        <taxon>Streptophyta</taxon>
        <taxon>Embryophyta</taxon>
        <taxon>Tracheophyta</taxon>
        <taxon>Spermatophyta</taxon>
        <taxon>Magnoliopsida</taxon>
        <taxon>eudicotyledons</taxon>
        <taxon>Gunneridae</taxon>
        <taxon>Pentapetalae</taxon>
        <taxon>rosids</taxon>
        <taxon>malvids</taxon>
        <taxon>Malvales</taxon>
        <taxon>Malvaceae</taxon>
        <taxon>Byttnerioideae</taxon>
        <taxon>Theobroma</taxon>
    </lineage>
</organism>
<name>A0A061FF64_THECC</name>
<keyword evidence="3" id="KW-1185">Reference proteome</keyword>
<dbReference type="Proteomes" id="UP000026915">
    <property type="component" value="Chromosome 8"/>
</dbReference>
<dbReference type="Gramene" id="EOY15553">
    <property type="protein sequence ID" value="EOY15553"/>
    <property type="gene ID" value="TCM_034571"/>
</dbReference>
<evidence type="ECO:0000313" key="2">
    <source>
        <dbReference type="EMBL" id="EOY15553.1"/>
    </source>
</evidence>
<feature type="transmembrane region" description="Helical" evidence="1">
    <location>
        <begin position="22"/>
        <end position="40"/>
    </location>
</feature>
<reference evidence="2 3" key="1">
    <citation type="journal article" date="2013" name="Genome Biol.">
        <title>The genome sequence of the most widely cultivated cacao type and its use to identify candidate genes regulating pod color.</title>
        <authorList>
            <person name="Motamayor J.C."/>
            <person name="Mockaitis K."/>
            <person name="Schmutz J."/>
            <person name="Haiminen N."/>
            <person name="Iii D.L."/>
            <person name="Cornejo O."/>
            <person name="Findley S.D."/>
            <person name="Zheng P."/>
            <person name="Utro F."/>
            <person name="Royaert S."/>
            <person name="Saski C."/>
            <person name="Jenkins J."/>
            <person name="Podicheti R."/>
            <person name="Zhao M."/>
            <person name="Scheffler B.E."/>
            <person name="Stack J.C."/>
            <person name="Feltus F.A."/>
            <person name="Mustiga G.M."/>
            <person name="Amores F."/>
            <person name="Phillips W."/>
            <person name="Marelli J.P."/>
            <person name="May G.D."/>
            <person name="Shapiro H."/>
            <person name="Ma J."/>
            <person name="Bustamante C.D."/>
            <person name="Schnell R.J."/>
            <person name="Main D."/>
            <person name="Gilbert D."/>
            <person name="Parida L."/>
            <person name="Kuhn D.N."/>
        </authorList>
    </citation>
    <scope>NUCLEOTIDE SEQUENCE [LARGE SCALE GENOMIC DNA]</scope>
    <source>
        <strain evidence="3">cv. Matina 1-6</strain>
    </source>
</reference>
<gene>
    <name evidence="2" type="ORF">TCM_034571</name>
</gene>
<protein>
    <submittedName>
        <fullName evidence="2">Uncharacterized protein isoform 2</fullName>
    </submittedName>
</protein>
<accession>A0A061FF64</accession>